<accession>A0A2S6NAM6</accession>
<dbReference type="PANTHER" id="PTHR43115:SF4">
    <property type="entry name" value="DEHYDROGENASE_REDUCTASE SDR FAMILY MEMBER 11"/>
    <property type="match status" value="1"/>
</dbReference>
<dbReference type="EMBL" id="NHRY01000186">
    <property type="protein sequence ID" value="PPQ31644.1"/>
    <property type="molecule type" value="Genomic_DNA"/>
</dbReference>
<gene>
    <name evidence="4" type="ORF">CCS01_16990</name>
</gene>
<reference evidence="4 5" key="1">
    <citation type="journal article" date="2018" name="Arch. Microbiol.">
        <title>New insights into the metabolic potential of the phototrophic purple bacterium Rhodopila globiformis DSM 161(T) from its draft genome sequence and evidence for a vanadium-dependent nitrogenase.</title>
        <authorList>
            <person name="Imhoff J.F."/>
            <person name="Rahn T."/>
            <person name="Kunzel S."/>
            <person name="Neulinger S.C."/>
        </authorList>
    </citation>
    <scope>NUCLEOTIDE SEQUENCE [LARGE SCALE GENOMIC DNA]</scope>
    <source>
        <strain evidence="4 5">DSM 161</strain>
    </source>
</reference>
<evidence type="ECO:0000256" key="1">
    <source>
        <dbReference type="ARBA" id="ARBA00006484"/>
    </source>
</evidence>
<dbReference type="Proteomes" id="UP000239724">
    <property type="component" value="Unassembled WGS sequence"/>
</dbReference>
<dbReference type="CDD" id="cd05233">
    <property type="entry name" value="SDR_c"/>
    <property type="match status" value="1"/>
</dbReference>
<dbReference type="PANTHER" id="PTHR43115">
    <property type="entry name" value="DEHYDROGENASE/REDUCTASE SDR FAMILY MEMBER 11"/>
    <property type="match status" value="1"/>
</dbReference>
<sequence>MTSLAGKIAWVTGAGSGIGEAAALALAGAGATVVLTGRRREPLEDVARRINANGSAHVQPADLTVAAQVQRVGDHIRATFNQLDILVNNAGVNILERHWSQLTPERIDTLLQGNLTSALYCVSVALPFMRAQKDGVLIHTASMAGRFIGNLSGPIYTVAKHGVVAMSHGLNMQECVNGIRSTVFLPGEVATPILDRRPTPVSAEERARMVQPEDCGDLIRYIACLPKHVVMNEVHLSPTWNRGYVAALERGL</sequence>
<keyword evidence="2" id="KW-0560">Oxidoreductase</keyword>
<dbReference type="SUPFAM" id="SSF51735">
    <property type="entry name" value="NAD(P)-binding Rossmann-fold domains"/>
    <property type="match status" value="1"/>
</dbReference>
<evidence type="ECO:0000256" key="2">
    <source>
        <dbReference type="ARBA" id="ARBA00023002"/>
    </source>
</evidence>
<dbReference type="GO" id="GO:0016491">
    <property type="term" value="F:oxidoreductase activity"/>
    <property type="evidence" value="ECO:0007669"/>
    <property type="project" value="UniProtKB-KW"/>
</dbReference>
<name>A0A2S6NAM6_RHOGL</name>
<proteinExistence type="inferred from homology"/>
<dbReference type="InterPro" id="IPR002347">
    <property type="entry name" value="SDR_fam"/>
</dbReference>
<dbReference type="Gene3D" id="3.40.50.720">
    <property type="entry name" value="NAD(P)-binding Rossmann-like Domain"/>
    <property type="match status" value="1"/>
</dbReference>
<evidence type="ECO:0000313" key="5">
    <source>
        <dbReference type="Proteomes" id="UP000239724"/>
    </source>
</evidence>
<dbReference type="InterPro" id="IPR036291">
    <property type="entry name" value="NAD(P)-bd_dom_sf"/>
</dbReference>
<evidence type="ECO:0000313" key="4">
    <source>
        <dbReference type="EMBL" id="PPQ31644.1"/>
    </source>
</evidence>
<comment type="similarity">
    <text evidence="1 3">Belongs to the short-chain dehydrogenases/reductases (SDR) family.</text>
</comment>
<dbReference type="OrthoDB" id="9810734at2"/>
<dbReference type="PRINTS" id="PR00080">
    <property type="entry name" value="SDRFAMILY"/>
</dbReference>
<dbReference type="RefSeq" id="WP_104520017.1">
    <property type="nucleotide sequence ID" value="NZ_NHRY01000186.1"/>
</dbReference>
<dbReference type="AlphaFoldDB" id="A0A2S6NAM6"/>
<protein>
    <submittedName>
        <fullName evidence="4">Oxidoreductase</fullName>
    </submittedName>
</protein>
<comment type="caution">
    <text evidence="4">The sequence shown here is derived from an EMBL/GenBank/DDBJ whole genome shotgun (WGS) entry which is preliminary data.</text>
</comment>
<organism evidence="4 5">
    <name type="scientific">Rhodopila globiformis</name>
    <name type="common">Rhodopseudomonas globiformis</name>
    <dbReference type="NCBI Taxonomy" id="1071"/>
    <lineage>
        <taxon>Bacteria</taxon>
        <taxon>Pseudomonadati</taxon>
        <taxon>Pseudomonadota</taxon>
        <taxon>Alphaproteobacteria</taxon>
        <taxon>Acetobacterales</taxon>
        <taxon>Acetobacteraceae</taxon>
        <taxon>Rhodopila</taxon>
    </lineage>
</organism>
<evidence type="ECO:0000256" key="3">
    <source>
        <dbReference type="RuleBase" id="RU000363"/>
    </source>
</evidence>
<keyword evidence="5" id="KW-1185">Reference proteome</keyword>
<dbReference type="PRINTS" id="PR00081">
    <property type="entry name" value="GDHRDH"/>
</dbReference>
<dbReference type="Pfam" id="PF00106">
    <property type="entry name" value="adh_short"/>
    <property type="match status" value="1"/>
</dbReference>